<dbReference type="CDD" id="cd00609">
    <property type="entry name" value="AAT_like"/>
    <property type="match status" value="1"/>
</dbReference>
<dbReference type="SUPFAM" id="SSF53383">
    <property type="entry name" value="PLP-dependent transferases"/>
    <property type="match status" value="1"/>
</dbReference>
<dbReference type="Proteomes" id="UP000252915">
    <property type="component" value="Unassembled WGS sequence"/>
</dbReference>
<evidence type="ECO:0000313" key="2">
    <source>
        <dbReference type="Proteomes" id="UP000252915"/>
    </source>
</evidence>
<comment type="caution">
    <text evidence="1">The sequence shown here is derived from an EMBL/GenBank/DDBJ whole genome shotgun (WGS) entry which is preliminary data.</text>
</comment>
<dbReference type="Gene3D" id="3.90.1150.10">
    <property type="entry name" value="Aspartate Aminotransferase, domain 1"/>
    <property type="match status" value="1"/>
</dbReference>
<proteinExistence type="predicted"/>
<organism evidence="1 2">
    <name type="scientific">SAR86 cluster bacterium</name>
    <dbReference type="NCBI Taxonomy" id="2030880"/>
    <lineage>
        <taxon>Bacteria</taxon>
        <taxon>Pseudomonadati</taxon>
        <taxon>Pseudomonadota</taxon>
        <taxon>Gammaproteobacteria</taxon>
        <taxon>SAR86 cluster</taxon>
    </lineage>
</organism>
<gene>
    <name evidence="1" type="ORF">DBW92_02160</name>
</gene>
<keyword evidence="1" id="KW-0808">Transferase</keyword>
<dbReference type="InterPro" id="IPR015421">
    <property type="entry name" value="PyrdxlP-dep_Trfase_major"/>
</dbReference>
<dbReference type="Gene3D" id="3.40.640.10">
    <property type="entry name" value="Type I PLP-dependent aspartate aminotransferase-like (Major domain)"/>
    <property type="match status" value="1"/>
</dbReference>
<dbReference type="Pfam" id="PF12897">
    <property type="entry name" value="Asp_aminotransf"/>
    <property type="match status" value="1"/>
</dbReference>
<name>A0A368C7J3_9GAMM</name>
<dbReference type="EMBL" id="QOPI01000007">
    <property type="protein sequence ID" value="RCL44936.1"/>
    <property type="molecule type" value="Genomic_DNA"/>
</dbReference>
<keyword evidence="1" id="KW-0032">Aminotransferase</keyword>
<dbReference type="InterPro" id="IPR015424">
    <property type="entry name" value="PyrdxlP-dep_Trfase"/>
</dbReference>
<accession>A0A368C7J3</accession>
<dbReference type="InterPro" id="IPR024551">
    <property type="entry name" value="AspAT_Ic"/>
</dbReference>
<dbReference type="PANTHER" id="PTHR43799">
    <property type="entry name" value="AMINOTRANSFERASE, PUTATIVE-RELATED"/>
    <property type="match status" value="1"/>
</dbReference>
<dbReference type="InterPro" id="IPR015422">
    <property type="entry name" value="PyrdxlP-dep_Trfase_small"/>
</dbReference>
<dbReference type="PANTHER" id="PTHR43799:SF1">
    <property type="entry name" value="ASPARTATE AMINOTRANSFERASE"/>
    <property type="match status" value="1"/>
</dbReference>
<dbReference type="AlphaFoldDB" id="A0A368C7J3"/>
<protein>
    <submittedName>
        <fullName evidence="1">Aminotransferase class I/II-fold pyridoxal phosphate-dependent enzyme</fullName>
    </submittedName>
</protein>
<evidence type="ECO:0000313" key="1">
    <source>
        <dbReference type="EMBL" id="RCL44936.1"/>
    </source>
</evidence>
<sequence>MHEVILSQYKSLKNEDLKIDLTRGKPSSSQLDLSNDLLSIDIETHTESGADIRNYGEPFGINEARKLGAELLEAPIENTIAAEQSSLLLSYQYLLANYLYGLNNKPWKEIEKPKFICPTPGFDRHFRMLDELGIEMLSVPLIGDGVDLDTLKDVLSQNQNVVGIICVPRHSNPSGDIYSDKNILSMFEICSKYSSDLVFLFDNAYLIHDLPNAPDQSSIWSLADKANVKDQTVVLTSFSKVTFGGGGLAFCAAGDKSLFLLKEIRTSMVICPDKVNQMRHVNFFKNKANIIAHMKKHAEIIEPKFKLTSTVLKNIPSECGNFSNPTGGYFITYKTTKPIATKVVELCKNAGVLITPAGATFPYGYDPNDSFIRIAPTFVEAEELQKAIEVFATSVQLAHFDIEI</sequence>
<reference evidence="1 2" key="1">
    <citation type="journal article" date="2018" name="Microbiome">
        <title>Fine metagenomic profile of the Mediterranean stratified and mixed water columns revealed by assembly and recruitment.</title>
        <authorList>
            <person name="Haro-Moreno J.M."/>
            <person name="Lopez-Perez M."/>
            <person name="De La Torre J.R."/>
            <person name="Picazo A."/>
            <person name="Camacho A."/>
            <person name="Rodriguez-Valera F."/>
        </authorList>
    </citation>
    <scope>NUCLEOTIDE SEQUENCE [LARGE SCALE GENOMIC DNA]</scope>
    <source>
        <strain evidence="1">MED-G78</strain>
    </source>
</reference>
<dbReference type="GO" id="GO:0004069">
    <property type="term" value="F:L-aspartate:2-oxoglutarate aminotransferase activity"/>
    <property type="evidence" value="ECO:0007669"/>
    <property type="project" value="InterPro"/>
</dbReference>